<dbReference type="AlphaFoldDB" id="A0A2T1E1J1"/>
<dbReference type="RefSeq" id="WP_106257934.1">
    <property type="nucleotide sequence ID" value="NZ_CAWNSW010000072.1"/>
</dbReference>
<dbReference type="EMBL" id="PVWK01000103">
    <property type="protein sequence ID" value="PSB26587.1"/>
    <property type="molecule type" value="Genomic_DNA"/>
</dbReference>
<dbReference type="Proteomes" id="UP000239576">
    <property type="component" value="Unassembled WGS sequence"/>
</dbReference>
<evidence type="ECO:0000313" key="1">
    <source>
        <dbReference type="EMBL" id="PSB26587.1"/>
    </source>
</evidence>
<keyword evidence="2" id="KW-1185">Reference proteome</keyword>
<gene>
    <name evidence="1" type="ORF">C7B82_19405</name>
</gene>
<name>A0A2T1E1J1_9CYAN</name>
<evidence type="ECO:0000313" key="2">
    <source>
        <dbReference type="Proteomes" id="UP000239576"/>
    </source>
</evidence>
<protein>
    <recommendedName>
        <fullName evidence="3">Transposase IS701-like DDE domain-containing protein</fullName>
    </recommendedName>
</protein>
<sequence length="67" mass="7356">MNWLPKELIPWILAFAPLFSKPVWESALVLLVDATVAPGKPLPHLQAFGPVKCLIGTQCQVGKAYNQ</sequence>
<reference evidence="1 2" key="2">
    <citation type="submission" date="2018-03" db="EMBL/GenBank/DDBJ databases">
        <title>The ancient ancestry and fast evolution of plastids.</title>
        <authorList>
            <person name="Moore K.R."/>
            <person name="Magnabosco C."/>
            <person name="Momper L."/>
            <person name="Gold D.A."/>
            <person name="Bosak T."/>
            <person name="Fournier G.P."/>
        </authorList>
    </citation>
    <scope>NUCLEOTIDE SEQUENCE [LARGE SCALE GENOMIC DNA]</scope>
    <source>
        <strain evidence="1 2">ULC18</strain>
    </source>
</reference>
<proteinExistence type="predicted"/>
<accession>A0A2T1E1J1</accession>
<comment type="caution">
    <text evidence="1">The sequence shown here is derived from an EMBL/GenBank/DDBJ whole genome shotgun (WGS) entry which is preliminary data.</text>
</comment>
<organism evidence="1 2">
    <name type="scientific">Stenomitos frigidus ULC18</name>
    <dbReference type="NCBI Taxonomy" id="2107698"/>
    <lineage>
        <taxon>Bacteria</taxon>
        <taxon>Bacillati</taxon>
        <taxon>Cyanobacteriota</taxon>
        <taxon>Cyanophyceae</taxon>
        <taxon>Leptolyngbyales</taxon>
        <taxon>Leptolyngbyaceae</taxon>
        <taxon>Stenomitos</taxon>
    </lineage>
</organism>
<reference evidence="2" key="1">
    <citation type="submission" date="2018-02" db="EMBL/GenBank/DDBJ databases">
        <authorList>
            <person name="Moore K."/>
            <person name="Momper L."/>
        </authorList>
    </citation>
    <scope>NUCLEOTIDE SEQUENCE [LARGE SCALE GENOMIC DNA]</scope>
    <source>
        <strain evidence="2">ULC18</strain>
    </source>
</reference>
<dbReference type="OrthoDB" id="53473at2"/>
<evidence type="ECO:0008006" key="3">
    <source>
        <dbReference type="Google" id="ProtNLM"/>
    </source>
</evidence>